<dbReference type="RefSeq" id="WP_184808810.1">
    <property type="nucleotide sequence ID" value="NZ_JACHJQ010000001.1"/>
</dbReference>
<name>A0A7W7Q0H9_9PSEU</name>
<evidence type="ECO:0000256" key="3">
    <source>
        <dbReference type="ARBA" id="ARBA00023163"/>
    </source>
</evidence>
<dbReference type="AlphaFoldDB" id="A0A7W7Q0H9"/>
<dbReference type="InterPro" id="IPR009057">
    <property type="entry name" value="Homeodomain-like_sf"/>
</dbReference>
<gene>
    <name evidence="6" type="ORF">FHR82_000788</name>
</gene>
<reference evidence="6 7" key="1">
    <citation type="submission" date="2020-08" db="EMBL/GenBank/DDBJ databases">
        <title>Genomic Encyclopedia of Type Strains, Phase III (KMG-III): the genomes of soil and plant-associated and newly described type strains.</title>
        <authorList>
            <person name="Whitman W."/>
        </authorList>
    </citation>
    <scope>NUCLEOTIDE SEQUENCE [LARGE SCALE GENOMIC DNA]</scope>
    <source>
        <strain evidence="6 7">CECT 8960</strain>
    </source>
</reference>
<protein>
    <submittedName>
        <fullName evidence="6">AcrR family transcriptional regulator</fullName>
    </submittedName>
</protein>
<dbReference type="InterPro" id="IPR001647">
    <property type="entry name" value="HTH_TetR"/>
</dbReference>
<comment type="caution">
    <text evidence="6">The sequence shown here is derived from an EMBL/GenBank/DDBJ whole genome shotgun (WGS) entry which is preliminary data.</text>
</comment>
<evidence type="ECO:0000256" key="4">
    <source>
        <dbReference type="PROSITE-ProRule" id="PRU00335"/>
    </source>
</evidence>
<dbReference type="InterPro" id="IPR050109">
    <property type="entry name" value="HTH-type_TetR-like_transc_reg"/>
</dbReference>
<organism evidence="6 7">
    <name type="scientific">Actinophytocola algeriensis</name>
    <dbReference type="NCBI Taxonomy" id="1768010"/>
    <lineage>
        <taxon>Bacteria</taxon>
        <taxon>Bacillati</taxon>
        <taxon>Actinomycetota</taxon>
        <taxon>Actinomycetes</taxon>
        <taxon>Pseudonocardiales</taxon>
        <taxon>Pseudonocardiaceae</taxon>
    </lineage>
</organism>
<dbReference type="GO" id="GO:0000976">
    <property type="term" value="F:transcription cis-regulatory region binding"/>
    <property type="evidence" value="ECO:0007669"/>
    <property type="project" value="TreeGrafter"/>
</dbReference>
<evidence type="ECO:0000259" key="5">
    <source>
        <dbReference type="PROSITE" id="PS50977"/>
    </source>
</evidence>
<dbReference type="PROSITE" id="PS50977">
    <property type="entry name" value="HTH_TETR_2"/>
    <property type="match status" value="1"/>
</dbReference>
<evidence type="ECO:0000256" key="1">
    <source>
        <dbReference type="ARBA" id="ARBA00023015"/>
    </source>
</evidence>
<evidence type="ECO:0000256" key="2">
    <source>
        <dbReference type="ARBA" id="ARBA00023125"/>
    </source>
</evidence>
<dbReference type="Proteomes" id="UP000520767">
    <property type="component" value="Unassembled WGS sequence"/>
</dbReference>
<proteinExistence type="predicted"/>
<feature type="DNA-binding region" description="H-T-H motif" evidence="4">
    <location>
        <begin position="38"/>
        <end position="57"/>
    </location>
</feature>
<keyword evidence="2 4" id="KW-0238">DNA-binding</keyword>
<dbReference type="Gene3D" id="1.10.357.10">
    <property type="entry name" value="Tetracycline Repressor, domain 2"/>
    <property type="match status" value="1"/>
</dbReference>
<dbReference type="PANTHER" id="PTHR30055:SF234">
    <property type="entry name" value="HTH-TYPE TRANSCRIPTIONAL REGULATOR BETI"/>
    <property type="match status" value="1"/>
</dbReference>
<keyword evidence="3" id="KW-0804">Transcription</keyword>
<dbReference type="PANTHER" id="PTHR30055">
    <property type="entry name" value="HTH-TYPE TRANSCRIPTIONAL REGULATOR RUTR"/>
    <property type="match status" value="1"/>
</dbReference>
<keyword evidence="7" id="KW-1185">Reference proteome</keyword>
<feature type="domain" description="HTH tetR-type" evidence="5">
    <location>
        <begin position="16"/>
        <end position="75"/>
    </location>
</feature>
<keyword evidence="1" id="KW-0805">Transcription regulation</keyword>
<dbReference type="Pfam" id="PF00440">
    <property type="entry name" value="TetR_N"/>
    <property type="match status" value="1"/>
</dbReference>
<evidence type="ECO:0000313" key="7">
    <source>
        <dbReference type="Proteomes" id="UP000520767"/>
    </source>
</evidence>
<dbReference type="EMBL" id="JACHJQ010000001">
    <property type="protein sequence ID" value="MBB4904578.1"/>
    <property type="molecule type" value="Genomic_DNA"/>
</dbReference>
<sequence length="214" mass="23208">MVEDEKRRRAPAMSQEERRAAIVRTTLPLLIEHGGNVSTSQIAAAAGIAEGTVFRAFKDKQDLLIACMRAGLNSDEEVAVIERIGTGGPLAGRLTLGVEAISGYLDRIWAVGQAMRTGGVSPEAMRQRMHGDEKEHEPGPPPEMLRVSHAMGGLFDETADNLRVDPERAVRMLLGLVFTNRMQGHGFGESMGDPAEIVDLFLHGVIRTEKGSKP</sequence>
<dbReference type="GO" id="GO:0003700">
    <property type="term" value="F:DNA-binding transcription factor activity"/>
    <property type="evidence" value="ECO:0007669"/>
    <property type="project" value="TreeGrafter"/>
</dbReference>
<dbReference type="PRINTS" id="PR00455">
    <property type="entry name" value="HTHTETR"/>
</dbReference>
<evidence type="ECO:0000313" key="6">
    <source>
        <dbReference type="EMBL" id="MBB4904578.1"/>
    </source>
</evidence>
<dbReference type="SUPFAM" id="SSF46689">
    <property type="entry name" value="Homeodomain-like"/>
    <property type="match status" value="1"/>
</dbReference>
<accession>A0A7W7Q0H9</accession>